<keyword evidence="1" id="KW-0812">Transmembrane</keyword>
<dbReference type="PIRSF" id="PIRSF018266">
    <property type="entry name" value="FecR"/>
    <property type="match status" value="1"/>
</dbReference>
<accession>A0A3P1BTG0</accession>
<dbReference type="Pfam" id="PF16344">
    <property type="entry name" value="FecR_C"/>
    <property type="match status" value="1"/>
</dbReference>
<dbReference type="OrthoDB" id="1099916at2"/>
<dbReference type="PANTHER" id="PTHR30273:SF2">
    <property type="entry name" value="PROTEIN FECR"/>
    <property type="match status" value="1"/>
</dbReference>
<reference evidence="4 5" key="1">
    <citation type="submission" date="2018-11" db="EMBL/GenBank/DDBJ databases">
        <authorList>
            <person name="Zhou Z."/>
            <person name="Wang G."/>
        </authorList>
    </citation>
    <scope>NUCLEOTIDE SEQUENCE [LARGE SCALE GENOMIC DNA]</scope>
    <source>
        <strain evidence="4 5">KCTC52004</strain>
    </source>
</reference>
<feature type="domain" description="Protein FecR C-terminal" evidence="3">
    <location>
        <begin position="281"/>
        <end position="348"/>
    </location>
</feature>
<dbReference type="EMBL" id="RQJO01000008">
    <property type="protein sequence ID" value="RRB04405.1"/>
    <property type="molecule type" value="Genomic_DNA"/>
</dbReference>
<dbReference type="AlphaFoldDB" id="A0A3P1BTG0"/>
<evidence type="ECO:0000256" key="1">
    <source>
        <dbReference type="SAM" id="Phobius"/>
    </source>
</evidence>
<feature type="domain" description="FecR protein" evidence="2">
    <location>
        <begin position="140"/>
        <end position="233"/>
    </location>
</feature>
<dbReference type="GO" id="GO:0016989">
    <property type="term" value="F:sigma factor antagonist activity"/>
    <property type="evidence" value="ECO:0007669"/>
    <property type="project" value="TreeGrafter"/>
</dbReference>
<dbReference type="Gene3D" id="2.60.120.1440">
    <property type="match status" value="1"/>
</dbReference>
<keyword evidence="5" id="KW-1185">Reference proteome</keyword>
<dbReference type="Gene3D" id="3.55.50.30">
    <property type="match status" value="1"/>
</dbReference>
<dbReference type="Pfam" id="PF04773">
    <property type="entry name" value="FecR"/>
    <property type="match status" value="1"/>
</dbReference>
<organism evidence="4 5">
    <name type="scientific">Larkinella rosea</name>
    <dbReference type="NCBI Taxonomy" id="2025312"/>
    <lineage>
        <taxon>Bacteria</taxon>
        <taxon>Pseudomonadati</taxon>
        <taxon>Bacteroidota</taxon>
        <taxon>Cytophagia</taxon>
        <taxon>Cytophagales</taxon>
        <taxon>Spirosomataceae</taxon>
        <taxon>Larkinella</taxon>
    </lineage>
</organism>
<evidence type="ECO:0000313" key="4">
    <source>
        <dbReference type="EMBL" id="RRB04405.1"/>
    </source>
</evidence>
<keyword evidence="1" id="KW-0472">Membrane</keyword>
<comment type="caution">
    <text evidence="4">The sequence shown here is derived from an EMBL/GenBank/DDBJ whole genome shotgun (WGS) entry which is preliminary data.</text>
</comment>
<dbReference type="InterPro" id="IPR006860">
    <property type="entry name" value="FecR"/>
</dbReference>
<name>A0A3P1BTG0_9BACT</name>
<gene>
    <name evidence="4" type="ORF">EHT25_12965</name>
</gene>
<dbReference type="PANTHER" id="PTHR30273">
    <property type="entry name" value="PERIPLASMIC SIGNAL SENSOR AND SIGMA FACTOR ACTIVATOR FECR-RELATED"/>
    <property type="match status" value="1"/>
</dbReference>
<dbReference type="RefSeq" id="WP_124875097.1">
    <property type="nucleotide sequence ID" value="NZ_RQJO01000008.1"/>
</dbReference>
<dbReference type="InterPro" id="IPR012373">
    <property type="entry name" value="Ferrdict_sens_TM"/>
</dbReference>
<dbReference type="InterPro" id="IPR032508">
    <property type="entry name" value="FecR_C"/>
</dbReference>
<sequence>MKYQNYQLEDFLKDDDFIRWVKNPTVKQNHFWESWLMEHPDKAQTVALARQLILSVRYKHSYQPSEEDLTTVWERIQAGEPSTQSARIVRFPVPAPTLLRFAAIFLITVAAAVTVWRYTLPDKSTKNVTSQAITRLIQTRTIRGQRELIQLPDGSSVKLNAESVLSYSSDFGKTGRALTLEGEAFFEVAHDASKPFIIQTGKLRTTVVGTSFNINAYPENPDITVAVLTGKVKVGAASKAPINTPDFLVPSDLYSYQKSSEKGRKEQVNLDELLAWKDDVIILKNADFQEIKKKLERWYAVNFVVQKGLKVKEDFSARFNNTSLKSILDALNYTSNFQYELVNNTVFVTQKK</sequence>
<feature type="transmembrane region" description="Helical" evidence="1">
    <location>
        <begin position="97"/>
        <end position="118"/>
    </location>
</feature>
<protein>
    <submittedName>
        <fullName evidence="4">FecR family protein</fullName>
    </submittedName>
</protein>
<evidence type="ECO:0000259" key="3">
    <source>
        <dbReference type="Pfam" id="PF16344"/>
    </source>
</evidence>
<evidence type="ECO:0000313" key="5">
    <source>
        <dbReference type="Proteomes" id="UP000271925"/>
    </source>
</evidence>
<proteinExistence type="predicted"/>
<evidence type="ECO:0000259" key="2">
    <source>
        <dbReference type="Pfam" id="PF04773"/>
    </source>
</evidence>
<dbReference type="Proteomes" id="UP000271925">
    <property type="component" value="Unassembled WGS sequence"/>
</dbReference>
<keyword evidence="1" id="KW-1133">Transmembrane helix</keyword>